<dbReference type="EMBL" id="PGCJ01000392">
    <property type="protein sequence ID" value="PLW29992.1"/>
    <property type="molecule type" value="Genomic_DNA"/>
</dbReference>
<name>A0A2N5TWZ1_9BASI</name>
<evidence type="ECO:0000313" key="1">
    <source>
        <dbReference type="EMBL" id="PLW29992.1"/>
    </source>
</evidence>
<gene>
    <name evidence="1" type="ORF">PCANC_24175</name>
</gene>
<sequence length="77" mass="8469">MRYTYLGVSQLRYGISATVVDTPSQRLLSATLPEKLAWMAASKFLLDAAIRFKLGRAPLSESLTHSNSTARAFGHQV</sequence>
<evidence type="ECO:0000313" key="2">
    <source>
        <dbReference type="Proteomes" id="UP000235388"/>
    </source>
</evidence>
<comment type="caution">
    <text evidence="1">The sequence shown here is derived from an EMBL/GenBank/DDBJ whole genome shotgun (WGS) entry which is preliminary data.</text>
</comment>
<proteinExistence type="predicted"/>
<organism evidence="1 2">
    <name type="scientific">Puccinia coronata f. sp. avenae</name>
    <dbReference type="NCBI Taxonomy" id="200324"/>
    <lineage>
        <taxon>Eukaryota</taxon>
        <taxon>Fungi</taxon>
        <taxon>Dikarya</taxon>
        <taxon>Basidiomycota</taxon>
        <taxon>Pucciniomycotina</taxon>
        <taxon>Pucciniomycetes</taxon>
        <taxon>Pucciniales</taxon>
        <taxon>Pucciniaceae</taxon>
        <taxon>Puccinia</taxon>
    </lineage>
</organism>
<reference evidence="1 2" key="1">
    <citation type="submission" date="2017-11" db="EMBL/GenBank/DDBJ databases">
        <title>De novo assembly and phasing of dikaryotic genomes from two isolates of Puccinia coronata f. sp. avenae, the causal agent of oat crown rust.</title>
        <authorList>
            <person name="Miller M.E."/>
            <person name="Zhang Y."/>
            <person name="Omidvar V."/>
            <person name="Sperschneider J."/>
            <person name="Schwessinger B."/>
            <person name="Raley C."/>
            <person name="Palmer J.M."/>
            <person name="Garnica D."/>
            <person name="Upadhyaya N."/>
            <person name="Rathjen J."/>
            <person name="Taylor J.M."/>
            <person name="Park R.F."/>
            <person name="Dodds P.N."/>
            <person name="Hirsch C.D."/>
            <person name="Kianian S.F."/>
            <person name="Figueroa M."/>
        </authorList>
    </citation>
    <scope>NUCLEOTIDE SEQUENCE [LARGE SCALE GENOMIC DNA]</scope>
    <source>
        <strain evidence="1">12NC29</strain>
    </source>
</reference>
<dbReference type="Proteomes" id="UP000235388">
    <property type="component" value="Unassembled WGS sequence"/>
</dbReference>
<dbReference type="AlphaFoldDB" id="A0A2N5TWZ1"/>
<protein>
    <submittedName>
        <fullName evidence="1">Uncharacterized protein</fullName>
    </submittedName>
</protein>
<keyword evidence="2" id="KW-1185">Reference proteome</keyword>
<accession>A0A2N5TWZ1</accession>